<evidence type="ECO:0000313" key="3">
    <source>
        <dbReference type="Proteomes" id="UP000267585"/>
    </source>
</evidence>
<dbReference type="RefSeq" id="WP_126161168.1">
    <property type="nucleotide sequence ID" value="NZ_RQPJ01000002.1"/>
</dbReference>
<feature type="domain" description="Cyclic nucleotide-binding" evidence="1">
    <location>
        <begin position="30"/>
        <end position="114"/>
    </location>
</feature>
<sequence>MHSQLLSIIEKENILKEKEQDLFCQYFHPMHLRKGDLFQRAGTYNYSIGFLKSGLVHYYMEKDGQETTKEFSKEGEFVTDYQSFVNKEPATQNIQAIENCELLVISHFDLQQLISCSEFGKKIGAYVLEHRFNTMIKHLLSSYMHSPMERYQYFLDNYDALCNRIPQRMIASYVGVKPQSLCRIRKRILNNIS</sequence>
<dbReference type="InterPro" id="IPR018490">
    <property type="entry name" value="cNMP-bd_dom_sf"/>
</dbReference>
<dbReference type="Pfam" id="PF00027">
    <property type="entry name" value="cNMP_binding"/>
    <property type="match status" value="1"/>
</dbReference>
<keyword evidence="3" id="KW-1185">Reference proteome</keyword>
<dbReference type="InterPro" id="IPR000595">
    <property type="entry name" value="cNMP-bd_dom"/>
</dbReference>
<dbReference type="CDD" id="cd00038">
    <property type="entry name" value="CAP_ED"/>
    <property type="match status" value="1"/>
</dbReference>
<dbReference type="SUPFAM" id="SSF51206">
    <property type="entry name" value="cAMP-binding domain-like"/>
    <property type="match status" value="1"/>
</dbReference>
<proteinExistence type="predicted"/>
<comment type="caution">
    <text evidence="2">The sequence shown here is derived from an EMBL/GenBank/DDBJ whole genome shotgun (WGS) entry which is preliminary data.</text>
</comment>
<organism evidence="2 3">
    <name type="scientific">Arenibacter aquaticus</name>
    <dbReference type="NCBI Taxonomy" id="2489054"/>
    <lineage>
        <taxon>Bacteria</taxon>
        <taxon>Pseudomonadati</taxon>
        <taxon>Bacteroidota</taxon>
        <taxon>Flavobacteriia</taxon>
        <taxon>Flavobacteriales</taxon>
        <taxon>Flavobacteriaceae</taxon>
        <taxon>Arenibacter</taxon>
    </lineage>
</organism>
<dbReference type="OrthoDB" id="663011at2"/>
<dbReference type="EMBL" id="RQPJ01000002">
    <property type="protein sequence ID" value="RTE54435.1"/>
    <property type="molecule type" value="Genomic_DNA"/>
</dbReference>
<gene>
    <name evidence="2" type="ORF">EHW67_04525</name>
</gene>
<reference evidence="2 3" key="1">
    <citation type="submission" date="2018-11" db="EMBL/GenBank/DDBJ databases">
        <title>Arenibacter aquaticus sp.nov., a marine bacterium isolated from surface seawater in the South China Sea.</title>
        <authorList>
            <person name="Guo J."/>
            <person name="Sun J."/>
        </authorList>
    </citation>
    <scope>NUCLEOTIDE SEQUENCE [LARGE SCALE GENOMIC DNA]</scope>
    <source>
        <strain evidence="2 3">GUO666</strain>
    </source>
</reference>
<dbReference type="Gene3D" id="2.60.120.10">
    <property type="entry name" value="Jelly Rolls"/>
    <property type="match status" value="1"/>
</dbReference>
<protein>
    <submittedName>
        <fullName evidence="2">Crp/Fnr family transcriptional regulator</fullName>
    </submittedName>
</protein>
<dbReference type="Proteomes" id="UP000267585">
    <property type="component" value="Unassembled WGS sequence"/>
</dbReference>
<name>A0A430K5V2_9FLAO</name>
<dbReference type="InterPro" id="IPR014710">
    <property type="entry name" value="RmlC-like_jellyroll"/>
</dbReference>
<evidence type="ECO:0000313" key="2">
    <source>
        <dbReference type="EMBL" id="RTE54435.1"/>
    </source>
</evidence>
<dbReference type="AlphaFoldDB" id="A0A430K5V2"/>
<accession>A0A430K5V2</accession>
<evidence type="ECO:0000259" key="1">
    <source>
        <dbReference type="Pfam" id="PF00027"/>
    </source>
</evidence>